<sequence>MERGALTRSEPQAAGPEVCAVCLELIRDKKTLRCLHSFCSGCVDSAFSVKPACPLCNTFHGLYTGTQPEGTMSVGRLSKSLPGYERCGSIVIRYSFPAGIQGPNHPNPGVRYSGTTRIAFLPGNEEGEKILKLLRKAFDRKLIFTVGQSVTTGLHNVITWNDIHHKTSVTGGPQRFGYPDPDYLSRVLEELRAKGVTEDD</sequence>
<keyword evidence="7 9" id="KW-0862">Zinc</keyword>
<dbReference type="InterPro" id="IPR018957">
    <property type="entry name" value="Znf_C3HC4_RING-type"/>
</dbReference>
<keyword evidence="5 9" id="KW-0479">Metal-binding</keyword>
<evidence type="ECO:0000256" key="6">
    <source>
        <dbReference type="ARBA" id="ARBA00022771"/>
    </source>
</evidence>
<dbReference type="InterPro" id="IPR039399">
    <property type="entry name" value="Deltex_C_sf"/>
</dbReference>
<evidence type="ECO:0000256" key="5">
    <source>
        <dbReference type="ARBA" id="ARBA00022723"/>
    </source>
</evidence>
<evidence type="ECO:0000313" key="12">
    <source>
        <dbReference type="Proteomes" id="UP000472267"/>
    </source>
</evidence>
<dbReference type="GO" id="GO:0005737">
    <property type="term" value="C:cytoplasm"/>
    <property type="evidence" value="ECO:0007669"/>
    <property type="project" value="UniProtKB-SubCell"/>
</dbReference>
<comment type="pathway">
    <text evidence="2 9">Protein modification; protein ubiquitination.</text>
</comment>
<dbReference type="InterPro" id="IPR039396">
    <property type="entry name" value="Deltex_C"/>
</dbReference>
<keyword evidence="4 9" id="KW-0808">Transferase</keyword>
<dbReference type="Gene3D" id="3.30.40.10">
    <property type="entry name" value="Zinc/RING finger domain, C3HC4 (zinc finger)"/>
    <property type="match status" value="1"/>
</dbReference>
<dbReference type="CDD" id="cd09633">
    <property type="entry name" value="Deltex_C"/>
    <property type="match status" value="1"/>
</dbReference>
<dbReference type="GO" id="GO:0007219">
    <property type="term" value="P:Notch signaling pathway"/>
    <property type="evidence" value="ECO:0007669"/>
    <property type="project" value="InterPro"/>
</dbReference>
<dbReference type="RefSeq" id="XP_029974798.1">
    <property type="nucleotide sequence ID" value="XM_030118938.1"/>
</dbReference>
<dbReference type="InterPro" id="IPR001841">
    <property type="entry name" value="Znf_RING"/>
</dbReference>
<name>A0A672J6Y0_SALFA</name>
<reference evidence="11" key="2">
    <citation type="submission" date="2025-08" db="UniProtKB">
        <authorList>
            <consortium name="Ensembl"/>
        </authorList>
    </citation>
    <scope>IDENTIFICATION</scope>
</reference>
<keyword evidence="12" id="KW-1185">Reference proteome</keyword>
<dbReference type="Pfam" id="PF00097">
    <property type="entry name" value="zf-C3HC4"/>
    <property type="match status" value="1"/>
</dbReference>
<dbReference type="GO" id="GO:0008270">
    <property type="term" value="F:zinc ion binding"/>
    <property type="evidence" value="ECO:0007669"/>
    <property type="project" value="UniProtKB-KW"/>
</dbReference>
<dbReference type="GO" id="GO:0016567">
    <property type="term" value="P:protein ubiquitination"/>
    <property type="evidence" value="ECO:0007669"/>
    <property type="project" value="UniProtKB-UniRule"/>
</dbReference>
<reference evidence="11" key="1">
    <citation type="submission" date="2019-06" db="EMBL/GenBank/DDBJ databases">
        <authorList>
            <consortium name="Wellcome Sanger Institute Data Sharing"/>
        </authorList>
    </citation>
    <scope>NUCLEOTIDE SEQUENCE [LARGE SCALE GENOMIC DNA]</scope>
</reference>
<reference evidence="11" key="3">
    <citation type="submission" date="2025-09" db="UniProtKB">
        <authorList>
            <consortium name="Ensembl"/>
        </authorList>
    </citation>
    <scope>IDENTIFICATION</scope>
</reference>
<evidence type="ECO:0000256" key="4">
    <source>
        <dbReference type="ARBA" id="ARBA00022679"/>
    </source>
</evidence>
<gene>
    <name evidence="11" type="primary">LOC115408287</name>
</gene>
<accession>A0A672J6Y0</accession>
<dbReference type="Pfam" id="PF18102">
    <property type="entry name" value="DTC"/>
    <property type="match status" value="1"/>
</dbReference>
<feature type="domain" description="RING-type" evidence="10">
    <location>
        <begin position="19"/>
        <end position="57"/>
    </location>
</feature>
<organism evidence="11 12">
    <name type="scientific">Salarias fasciatus</name>
    <name type="common">Jewelled blenny</name>
    <name type="synonym">Blennius fasciatus</name>
    <dbReference type="NCBI Taxonomy" id="181472"/>
    <lineage>
        <taxon>Eukaryota</taxon>
        <taxon>Metazoa</taxon>
        <taxon>Chordata</taxon>
        <taxon>Craniata</taxon>
        <taxon>Vertebrata</taxon>
        <taxon>Euteleostomi</taxon>
        <taxon>Actinopterygii</taxon>
        <taxon>Neopterygii</taxon>
        <taxon>Teleostei</taxon>
        <taxon>Neoteleostei</taxon>
        <taxon>Acanthomorphata</taxon>
        <taxon>Ovalentaria</taxon>
        <taxon>Blenniimorphae</taxon>
        <taxon>Blenniiformes</taxon>
        <taxon>Blennioidei</taxon>
        <taxon>Blenniidae</taxon>
        <taxon>Salariinae</taxon>
        <taxon>Salarias</taxon>
    </lineage>
</organism>
<evidence type="ECO:0000256" key="3">
    <source>
        <dbReference type="ARBA" id="ARBA00009413"/>
    </source>
</evidence>
<comment type="similarity">
    <text evidence="3 9">Belongs to the Deltex family.</text>
</comment>
<keyword evidence="6 8" id="KW-0863">Zinc-finger</keyword>
<dbReference type="InParanoid" id="A0A672J6Y0"/>
<evidence type="ECO:0000259" key="10">
    <source>
        <dbReference type="PROSITE" id="PS50089"/>
    </source>
</evidence>
<keyword evidence="9" id="KW-0963">Cytoplasm</keyword>
<evidence type="ECO:0000256" key="9">
    <source>
        <dbReference type="RuleBase" id="RU367105"/>
    </source>
</evidence>
<comment type="subcellular location">
    <subcellularLocation>
        <location evidence="9">Cytoplasm</location>
    </subcellularLocation>
</comment>
<evidence type="ECO:0000313" key="11">
    <source>
        <dbReference type="Ensembl" id="ENSSFAP00005049064.1"/>
    </source>
</evidence>
<dbReference type="SUPFAM" id="SSF57850">
    <property type="entry name" value="RING/U-box"/>
    <property type="match status" value="1"/>
</dbReference>
<comment type="catalytic activity">
    <reaction evidence="1 9">
        <text>S-ubiquitinyl-[E2 ubiquitin-conjugating enzyme]-L-cysteine + [acceptor protein]-L-lysine = [E2 ubiquitin-conjugating enzyme]-L-cysteine + N(6)-ubiquitinyl-[acceptor protein]-L-lysine.</text>
        <dbReference type="EC" id="2.3.2.27"/>
    </reaction>
</comment>
<dbReference type="GO" id="GO:0061630">
    <property type="term" value="F:ubiquitin protein ligase activity"/>
    <property type="evidence" value="ECO:0007669"/>
    <property type="project" value="UniProtKB-UniRule"/>
</dbReference>
<evidence type="ECO:0000256" key="7">
    <source>
        <dbReference type="ARBA" id="ARBA00022833"/>
    </source>
</evidence>
<dbReference type="InterPro" id="IPR013083">
    <property type="entry name" value="Znf_RING/FYVE/PHD"/>
</dbReference>
<dbReference type="Gene3D" id="3.30.390.130">
    <property type="match status" value="1"/>
</dbReference>
<dbReference type="UniPathway" id="UPA00143"/>
<dbReference type="InterPro" id="IPR017907">
    <property type="entry name" value="Znf_RING_CS"/>
</dbReference>
<evidence type="ECO:0000256" key="1">
    <source>
        <dbReference type="ARBA" id="ARBA00000900"/>
    </source>
</evidence>
<dbReference type="InterPro" id="IPR039398">
    <property type="entry name" value="Deltex_fam"/>
</dbReference>
<dbReference type="FunFam" id="3.30.390.130:FF:000001">
    <property type="entry name" value="Probable E3 ubiquitin-protein ligase DTX3"/>
    <property type="match status" value="1"/>
</dbReference>
<dbReference type="EC" id="2.3.2.27" evidence="9"/>
<dbReference type="GeneID" id="115408287"/>
<dbReference type="Proteomes" id="UP000472267">
    <property type="component" value="Chromosome 20"/>
</dbReference>
<proteinExistence type="inferred from homology"/>
<evidence type="ECO:0000256" key="8">
    <source>
        <dbReference type="PROSITE-ProRule" id="PRU00175"/>
    </source>
</evidence>
<evidence type="ECO:0000256" key="2">
    <source>
        <dbReference type="ARBA" id="ARBA00004906"/>
    </source>
</evidence>
<dbReference type="OMA" id="WQRLPGF"/>
<dbReference type="Ensembl" id="ENSSFAT00005050683.1">
    <property type="protein sequence ID" value="ENSSFAP00005049064.1"/>
    <property type="gene ID" value="ENSSFAG00005023740.1"/>
</dbReference>
<dbReference type="OrthoDB" id="527344at2759"/>
<dbReference type="PROSITE" id="PS50089">
    <property type="entry name" value="ZF_RING_2"/>
    <property type="match status" value="1"/>
</dbReference>
<dbReference type="PANTHER" id="PTHR12622">
    <property type="entry name" value="DELTEX-RELATED"/>
    <property type="match status" value="1"/>
</dbReference>
<protein>
    <recommendedName>
        <fullName evidence="9">E3 ubiquitin-protein ligase</fullName>
        <ecNumber evidence="9">2.3.2.27</ecNumber>
    </recommendedName>
</protein>
<dbReference type="AlphaFoldDB" id="A0A672J6Y0"/>
<dbReference type="PROSITE" id="PS00518">
    <property type="entry name" value="ZF_RING_1"/>
    <property type="match status" value="1"/>
</dbReference>
<dbReference type="SMART" id="SM00184">
    <property type="entry name" value="RING"/>
    <property type="match status" value="1"/>
</dbReference>